<dbReference type="Proteomes" id="UP000471298">
    <property type="component" value="Unassembled WGS sequence"/>
</dbReference>
<gene>
    <name evidence="1" type="ORF">GCU85_00535</name>
</gene>
<evidence type="ECO:0000313" key="2">
    <source>
        <dbReference type="Proteomes" id="UP000471298"/>
    </source>
</evidence>
<accession>A0A6N7EUV6</accession>
<keyword evidence="1" id="KW-0378">Hydrolase</keyword>
<name>A0A6N7EUV6_9GAMM</name>
<keyword evidence="2" id="KW-1185">Reference proteome</keyword>
<dbReference type="Gene3D" id="3.40.630.40">
    <property type="entry name" value="Zn-dependent exopeptidases"/>
    <property type="match status" value="1"/>
</dbReference>
<sequence length="254" mass="28552">MTHINSPVSIINPNGTSDWLLVCEHASADVPDTLDRLGLTEQFFKQHIAYDIGAYEATLALSKKLNATAIVCHYSRLVIDCNRPLNAPDCIPATSDGVAIPGNTHLSTQARLWRINEIYWPFHFCVAQVLGQKLTQNPKTKFANIHSFTPMLVVEQLQRPWDIGFIYRDAQPTTAITQYLRNNTPYLVGDNEPYDGYIHKGYTVPAHADAQMVPNFLVEFRQDHINTASGVEHWTDVLCDAIIQTSDYTNSHSL</sequence>
<reference evidence="1 2" key="1">
    <citation type="submission" date="2019-10" db="EMBL/GenBank/DDBJ databases">
        <title>Cardiobacteriales fam. a chemoheterotrophic member of the order Cardiobacteriales, and proposal of Cardiobacteriales fam. nov.</title>
        <authorList>
            <person name="Wang C."/>
        </authorList>
    </citation>
    <scope>NUCLEOTIDE SEQUENCE [LARGE SCALE GENOMIC DNA]</scope>
    <source>
        <strain evidence="1 2">ML27</strain>
    </source>
</reference>
<protein>
    <submittedName>
        <fullName evidence="1">N-formylglutamate amidohydrolase</fullName>
    </submittedName>
</protein>
<dbReference type="PIRSF" id="PIRSF029730">
    <property type="entry name" value="UCP029730"/>
    <property type="match status" value="1"/>
</dbReference>
<dbReference type="RefSeq" id="WP_152808255.1">
    <property type="nucleotide sequence ID" value="NZ_WHNW01000001.1"/>
</dbReference>
<dbReference type="InterPro" id="IPR011227">
    <property type="entry name" value="UCP029730"/>
</dbReference>
<organism evidence="1 2">
    <name type="scientific">Ostreibacterium oceani</name>
    <dbReference type="NCBI Taxonomy" id="2654998"/>
    <lineage>
        <taxon>Bacteria</taxon>
        <taxon>Pseudomonadati</taxon>
        <taxon>Pseudomonadota</taxon>
        <taxon>Gammaproteobacteria</taxon>
        <taxon>Cardiobacteriales</taxon>
        <taxon>Ostreibacteriaceae</taxon>
        <taxon>Ostreibacterium</taxon>
    </lineage>
</organism>
<dbReference type="AlphaFoldDB" id="A0A6N7EUV6"/>
<dbReference type="SUPFAM" id="SSF53187">
    <property type="entry name" value="Zn-dependent exopeptidases"/>
    <property type="match status" value="1"/>
</dbReference>
<dbReference type="InterPro" id="IPR007709">
    <property type="entry name" value="N-FG_amidohydro"/>
</dbReference>
<comment type="caution">
    <text evidence="1">The sequence shown here is derived from an EMBL/GenBank/DDBJ whole genome shotgun (WGS) entry which is preliminary data.</text>
</comment>
<dbReference type="Pfam" id="PF05013">
    <property type="entry name" value="FGase"/>
    <property type="match status" value="1"/>
</dbReference>
<proteinExistence type="predicted"/>
<dbReference type="InParanoid" id="A0A6N7EUV6"/>
<dbReference type="EMBL" id="WHNW01000001">
    <property type="protein sequence ID" value="MPV85219.1"/>
    <property type="molecule type" value="Genomic_DNA"/>
</dbReference>
<dbReference type="GO" id="GO:0016787">
    <property type="term" value="F:hydrolase activity"/>
    <property type="evidence" value="ECO:0007669"/>
    <property type="project" value="UniProtKB-KW"/>
</dbReference>
<evidence type="ECO:0000313" key="1">
    <source>
        <dbReference type="EMBL" id="MPV85219.1"/>
    </source>
</evidence>